<evidence type="ECO:0000313" key="1">
    <source>
        <dbReference type="EMBL" id="KIH42734.1"/>
    </source>
</evidence>
<sequence length="68" mass="7565">SQGKSYFDKDYPETKPLIPHGLSVVTTAVADFEFLAASCPERHARAARQLGAEIPVGVNWFYKIIQNN</sequence>
<keyword evidence="2" id="KW-1185">Reference proteome</keyword>
<dbReference type="AlphaFoldDB" id="A0A0C2F6Z1"/>
<dbReference type="EMBL" id="KN793281">
    <property type="protein sequence ID" value="KIH42734.1"/>
    <property type="molecule type" value="Genomic_DNA"/>
</dbReference>
<dbReference type="Proteomes" id="UP000054047">
    <property type="component" value="Unassembled WGS sequence"/>
</dbReference>
<dbReference type="OrthoDB" id="339764at2759"/>
<protein>
    <submittedName>
        <fullName evidence="1">Uncharacterized protein</fullName>
    </submittedName>
</protein>
<evidence type="ECO:0000313" key="2">
    <source>
        <dbReference type="Proteomes" id="UP000054047"/>
    </source>
</evidence>
<accession>A0A0C2F6Z1</accession>
<feature type="non-terminal residue" evidence="1">
    <location>
        <position position="1"/>
    </location>
</feature>
<proteinExistence type="predicted"/>
<reference evidence="1 2" key="1">
    <citation type="submission" date="2013-12" db="EMBL/GenBank/DDBJ databases">
        <title>Draft genome of the parsitic nematode Ancylostoma duodenale.</title>
        <authorList>
            <person name="Mitreva M."/>
        </authorList>
    </citation>
    <scope>NUCLEOTIDE SEQUENCE [LARGE SCALE GENOMIC DNA]</scope>
    <source>
        <strain evidence="1 2">Zhejiang</strain>
    </source>
</reference>
<organism evidence="1 2">
    <name type="scientific">Ancylostoma duodenale</name>
    <dbReference type="NCBI Taxonomy" id="51022"/>
    <lineage>
        <taxon>Eukaryota</taxon>
        <taxon>Metazoa</taxon>
        <taxon>Ecdysozoa</taxon>
        <taxon>Nematoda</taxon>
        <taxon>Chromadorea</taxon>
        <taxon>Rhabditida</taxon>
        <taxon>Rhabditina</taxon>
        <taxon>Rhabditomorpha</taxon>
        <taxon>Strongyloidea</taxon>
        <taxon>Ancylostomatidae</taxon>
        <taxon>Ancylostomatinae</taxon>
        <taxon>Ancylostoma</taxon>
    </lineage>
</organism>
<gene>
    <name evidence="1" type="ORF">ANCDUO_27277</name>
</gene>
<name>A0A0C2F6Z1_9BILA</name>